<name>A0A1I6N0E1_9BACT</name>
<dbReference type="InterPro" id="IPR013538">
    <property type="entry name" value="ASHA1/2-like_C"/>
</dbReference>
<dbReference type="OrthoDB" id="2355173at2"/>
<proteinExistence type="inferred from homology"/>
<feature type="domain" description="Activator of Hsp90 ATPase homologue 1/2-like C-terminal" evidence="2">
    <location>
        <begin position="18"/>
        <end position="137"/>
    </location>
</feature>
<dbReference type="SUPFAM" id="SSF55961">
    <property type="entry name" value="Bet v1-like"/>
    <property type="match status" value="1"/>
</dbReference>
<dbReference type="RefSeq" id="WP_089843452.1">
    <property type="nucleotide sequence ID" value="NZ_FOZL01000002.1"/>
</dbReference>
<evidence type="ECO:0000259" key="2">
    <source>
        <dbReference type="Pfam" id="PF08327"/>
    </source>
</evidence>
<reference evidence="3 4" key="1">
    <citation type="submission" date="2016-10" db="EMBL/GenBank/DDBJ databases">
        <authorList>
            <person name="de Groot N.N."/>
        </authorList>
    </citation>
    <scope>NUCLEOTIDE SEQUENCE [LARGE SCALE GENOMIC DNA]</scope>
    <source>
        <strain evidence="3 4">DSM 21001</strain>
    </source>
</reference>
<dbReference type="InterPro" id="IPR023393">
    <property type="entry name" value="START-like_dom_sf"/>
</dbReference>
<protein>
    <submittedName>
        <fullName evidence="3">Uncharacterized conserved protein YndB, AHSA1/START domain</fullName>
    </submittedName>
</protein>
<sequence length="139" mass="15767">MSDTTATRTLVIEREMAHTPDKIWRALTESPLIAQWLMKNEFQPVVGHGFQFRSTPVQGWDGIIESKVLAVEPKTKLSYRWDSMGLESVVTFTLTPTEGGTHLRMEQAGFRSEEDMAYKGAKYGWQGFLGKLDKLAEEL</sequence>
<dbReference type="CDD" id="cd07814">
    <property type="entry name" value="SRPBCC_CalC_Aha1-like"/>
    <property type="match status" value="1"/>
</dbReference>
<dbReference type="STRING" id="474950.SAMN05421771_4171"/>
<comment type="similarity">
    <text evidence="1">Belongs to the AHA1 family.</text>
</comment>
<evidence type="ECO:0000313" key="3">
    <source>
        <dbReference type="EMBL" id="SFS21384.1"/>
    </source>
</evidence>
<evidence type="ECO:0000313" key="4">
    <source>
        <dbReference type="Proteomes" id="UP000199024"/>
    </source>
</evidence>
<keyword evidence="4" id="KW-1185">Reference proteome</keyword>
<gene>
    <name evidence="3" type="ORF">SAMN05421771_4171</name>
</gene>
<dbReference type="Proteomes" id="UP000199024">
    <property type="component" value="Unassembled WGS sequence"/>
</dbReference>
<dbReference type="EMBL" id="FOZL01000002">
    <property type="protein sequence ID" value="SFS21384.1"/>
    <property type="molecule type" value="Genomic_DNA"/>
</dbReference>
<dbReference type="Pfam" id="PF08327">
    <property type="entry name" value="AHSA1"/>
    <property type="match status" value="1"/>
</dbReference>
<evidence type="ECO:0000256" key="1">
    <source>
        <dbReference type="ARBA" id="ARBA00006817"/>
    </source>
</evidence>
<accession>A0A1I6N0E1</accession>
<organism evidence="3 4">
    <name type="scientific">Granulicella pectinivorans</name>
    <dbReference type="NCBI Taxonomy" id="474950"/>
    <lineage>
        <taxon>Bacteria</taxon>
        <taxon>Pseudomonadati</taxon>
        <taxon>Acidobacteriota</taxon>
        <taxon>Terriglobia</taxon>
        <taxon>Terriglobales</taxon>
        <taxon>Acidobacteriaceae</taxon>
        <taxon>Granulicella</taxon>
    </lineage>
</organism>
<dbReference type="Gene3D" id="3.30.530.20">
    <property type="match status" value="1"/>
</dbReference>
<dbReference type="AlphaFoldDB" id="A0A1I6N0E1"/>